<keyword evidence="1" id="KW-0479">Metal-binding</keyword>
<feature type="domain" description="Calcineurin-like phosphoesterase" evidence="5">
    <location>
        <begin position="161"/>
        <end position="413"/>
    </location>
</feature>
<evidence type="ECO:0000256" key="2">
    <source>
        <dbReference type="ARBA" id="ARBA00022801"/>
    </source>
</evidence>
<dbReference type="Gene3D" id="3.40.50.2300">
    <property type="match status" value="1"/>
</dbReference>
<dbReference type="OrthoDB" id="651281at2"/>
<name>J0HCU3_RHILT</name>
<dbReference type="RefSeq" id="WP_003585897.1">
    <property type="nucleotide sequence ID" value="NZ_JH719381.1"/>
</dbReference>
<organism evidence="7">
    <name type="scientific">Rhizobium leguminosarum bv. trifolii WSM597</name>
    <dbReference type="NCBI Taxonomy" id="754764"/>
    <lineage>
        <taxon>Bacteria</taxon>
        <taxon>Pseudomonadati</taxon>
        <taxon>Pseudomonadota</taxon>
        <taxon>Alphaproteobacteria</taxon>
        <taxon>Hyphomicrobiales</taxon>
        <taxon>Rhizobiaceae</taxon>
        <taxon>Rhizobium/Agrobacterium group</taxon>
        <taxon>Rhizobium</taxon>
    </lineage>
</organism>
<dbReference type="EMBL" id="JH719381">
    <property type="protein sequence ID" value="EJB08258.1"/>
    <property type="molecule type" value="Genomic_DNA"/>
</dbReference>
<dbReference type="HOGENOM" id="CLU_546137_0_0_5"/>
<dbReference type="Gene3D" id="3.60.21.10">
    <property type="match status" value="1"/>
</dbReference>
<evidence type="ECO:0000259" key="5">
    <source>
        <dbReference type="Pfam" id="PF00149"/>
    </source>
</evidence>
<dbReference type="PANTHER" id="PTHR42988:SF2">
    <property type="entry name" value="CYCLIC NUCLEOTIDE PHOSPHODIESTERASE CBUA0032-RELATED"/>
    <property type="match status" value="1"/>
</dbReference>
<dbReference type="PANTHER" id="PTHR42988">
    <property type="entry name" value="PHOSPHOHYDROLASE"/>
    <property type="match status" value="1"/>
</dbReference>
<protein>
    <submittedName>
        <fullName evidence="7">Putative phosphohydrolase</fullName>
    </submittedName>
</protein>
<evidence type="ECO:0000256" key="3">
    <source>
        <dbReference type="ARBA" id="ARBA00023004"/>
    </source>
</evidence>
<dbReference type="InterPro" id="IPR004843">
    <property type="entry name" value="Calcineurin-like_PHP"/>
</dbReference>
<keyword evidence="3" id="KW-0408">Iron</keyword>
<dbReference type="GO" id="GO:0046872">
    <property type="term" value="F:metal ion binding"/>
    <property type="evidence" value="ECO:0007669"/>
    <property type="project" value="UniProtKB-KW"/>
</dbReference>
<accession>J0HCU3</accession>
<dbReference type="Pfam" id="PF00149">
    <property type="entry name" value="Metallophos"/>
    <property type="match status" value="1"/>
</dbReference>
<dbReference type="AlphaFoldDB" id="J0HCU3"/>
<dbReference type="InterPro" id="IPR029052">
    <property type="entry name" value="Metallo-depent_PP-like"/>
</dbReference>
<dbReference type="SUPFAM" id="SSF52172">
    <property type="entry name" value="CheY-like"/>
    <property type="match status" value="1"/>
</dbReference>
<dbReference type="CDD" id="cd00156">
    <property type="entry name" value="REC"/>
    <property type="match status" value="1"/>
</dbReference>
<keyword evidence="2 7" id="KW-0378">Hydrolase</keyword>
<evidence type="ECO:0000313" key="6">
    <source>
        <dbReference type="EMBL" id="EJB02271.1"/>
    </source>
</evidence>
<dbReference type="EMBL" id="JH719381">
    <property type="protein sequence ID" value="EJB02271.1"/>
    <property type="molecule type" value="Genomic_DNA"/>
</dbReference>
<evidence type="ECO:0000256" key="1">
    <source>
        <dbReference type="ARBA" id="ARBA00022723"/>
    </source>
</evidence>
<dbReference type="Proteomes" id="UP000005092">
    <property type="component" value="Unassembled WGS sequence"/>
</dbReference>
<dbReference type="SUPFAM" id="SSF56300">
    <property type="entry name" value="Metallo-dependent phosphatases"/>
    <property type="match status" value="1"/>
</dbReference>
<gene>
    <name evidence="6" type="ORF">Rleg9DRAFT_1059</name>
    <name evidence="7" type="ORF">Rleg9DRAFT_7299</name>
</gene>
<proteinExistence type="inferred from homology"/>
<dbReference type="GO" id="GO:0016787">
    <property type="term" value="F:hydrolase activity"/>
    <property type="evidence" value="ECO:0007669"/>
    <property type="project" value="UniProtKB-KW"/>
</dbReference>
<comment type="similarity">
    <text evidence="4">Belongs to the cyclic nucleotide phosphodiesterase class-III family.</text>
</comment>
<dbReference type="InterPro" id="IPR011006">
    <property type="entry name" value="CheY-like_superfamily"/>
</dbReference>
<dbReference type="InterPro" id="IPR050884">
    <property type="entry name" value="CNP_phosphodiesterase-III"/>
</dbReference>
<sequence>MYVNILVVDDEAGDGSDRRKKYEDVGRAMNSVAATYQFNLIFAQSGIHAWDALRQKSVDFIFLDLVLSDSWLSGISFEKLLGTIDETVPFAIITSKFDVSNMRELSAAISRPGCKSFLKWIDLNDPREVAPYLHILVSETARQLRSLDTSVALDPDESAFILHLSDIQYGGFSVDSQPLEMQAVTQKVKALCRGHNPTFVALTGDFAETGAPAQFDGCYEWIVQLLGRLGFRTFPSSRVLVVPGNHDVNLPLSSAGNLHYEGGKIEISDAIHDARLNQLGLFHYSEFFRKISSLHQSLDSAFTTEQRLGWISDAFLHLGIVFYGLNTTTPLVPRGLPMRKVLNNELGDLARKLNSIGATWQAEGRPDEPFVIGLSHHCLTGDAEDRSVENPKATMQFIASNTTHLFLHGHVHESDTETRSIGGKKAYVRSCASTISKPAKARPEDSNRGFNLIELERRGGIVTGMRIDMIDWRGADLVEKTRRYERGHHGFHITDLATS</sequence>
<evidence type="ECO:0000256" key="4">
    <source>
        <dbReference type="ARBA" id="ARBA00025742"/>
    </source>
</evidence>
<reference evidence="7" key="1">
    <citation type="submission" date="2012-02" db="EMBL/GenBank/DDBJ databases">
        <title>Improved High-Quality Draft Sequence of Rhizobium leguminosarum bv. trifolii WSM597.</title>
        <authorList>
            <consortium name="US DOE Joint Genome Institute"/>
            <person name="Lucas S."/>
            <person name="Han J."/>
            <person name="Lapidus A."/>
            <person name="Cheng J.-F."/>
            <person name="Goodwin L."/>
            <person name="Pitluck S."/>
            <person name="Peters L."/>
            <person name="Ovchinnikova G."/>
            <person name="Held B."/>
            <person name="Detter J.C."/>
            <person name="Han C."/>
            <person name="Tapia R."/>
            <person name="Land M."/>
            <person name="Hauser L."/>
            <person name="Kyrpides N."/>
            <person name="Ivanova N."/>
            <person name="Pagani I."/>
            <person name="Brau L."/>
            <person name="Yates R."/>
            <person name="O'Hara G."/>
            <person name="Rui T."/>
            <person name="Howieson J."/>
            <person name="Reeve W."/>
            <person name="Woyke T."/>
        </authorList>
    </citation>
    <scope>NUCLEOTIDE SEQUENCE [LARGE SCALE GENOMIC DNA]</scope>
    <source>
        <strain evidence="7">WSM597</strain>
    </source>
</reference>
<evidence type="ECO:0000313" key="7">
    <source>
        <dbReference type="EMBL" id="EJB08258.1"/>
    </source>
</evidence>